<keyword evidence="2" id="KW-1185">Reference proteome</keyword>
<dbReference type="AlphaFoldDB" id="A0A5C3QMZ7"/>
<dbReference type="EMBL" id="ML178822">
    <property type="protein sequence ID" value="TFL02708.1"/>
    <property type="molecule type" value="Genomic_DNA"/>
</dbReference>
<evidence type="ECO:0000313" key="2">
    <source>
        <dbReference type="Proteomes" id="UP000305067"/>
    </source>
</evidence>
<evidence type="ECO:0000313" key="1">
    <source>
        <dbReference type="EMBL" id="TFL02708.1"/>
    </source>
</evidence>
<reference evidence="1 2" key="1">
    <citation type="journal article" date="2019" name="Nat. Ecol. Evol.">
        <title>Megaphylogeny resolves global patterns of mushroom evolution.</title>
        <authorList>
            <person name="Varga T."/>
            <person name="Krizsan K."/>
            <person name="Foldi C."/>
            <person name="Dima B."/>
            <person name="Sanchez-Garcia M."/>
            <person name="Sanchez-Ramirez S."/>
            <person name="Szollosi G.J."/>
            <person name="Szarkandi J.G."/>
            <person name="Papp V."/>
            <person name="Albert L."/>
            <person name="Andreopoulos W."/>
            <person name="Angelini C."/>
            <person name="Antonin V."/>
            <person name="Barry K.W."/>
            <person name="Bougher N.L."/>
            <person name="Buchanan P."/>
            <person name="Buyck B."/>
            <person name="Bense V."/>
            <person name="Catcheside P."/>
            <person name="Chovatia M."/>
            <person name="Cooper J."/>
            <person name="Damon W."/>
            <person name="Desjardin D."/>
            <person name="Finy P."/>
            <person name="Geml J."/>
            <person name="Haridas S."/>
            <person name="Hughes K."/>
            <person name="Justo A."/>
            <person name="Karasinski D."/>
            <person name="Kautmanova I."/>
            <person name="Kiss B."/>
            <person name="Kocsube S."/>
            <person name="Kotiranta H."/>
            <person name="LaButti K.M."/>
            <person name="Lechner B.E."/>
            <person name="Liimatainen K."/>
            <person name="Lipzen A."/>
            <person name="Lukacs Z."/>
            <person name="Mihaltcheva S."/>
            <person name="Morgado L.N."/>
            <person name="Niskanen T."/>
            <person name="Noordeloos M.E."/>
            <person name="Ohm R.A."/>
            <person name="Ortiz-Santana B."/>
            <person name="Ovrebo C."/>
            <person name="Racz N."/>
            <person name="Riley R."/>
            <person name="Savchenko A."/>
            <person name="Shiryaev A."/>
            <person name="Soop K."/>
            <person name="Spirin V."/>
            <person name="Szebenyi C."/>
            <person name="Tomsovsky M."/>
            <person name="Tulloss R.E."/>
            <person name="Uehling J."/>
            <person name="Grigoriev I.V."/>
            <person name="Vagvolgyi C."/>
            <person name="Papp T."/>
            <person name="Martin F.M."/>
            <person name="Miettinen O."/>
            <person name="Hibbett D.S."/>
            <person name="Nagy L.G."/>
        </authorList>
    </citation>
    <scope>NUCLEOTIDE SEQUENCE [LARGE SCALE GENOMIC DNA]</scope>
    <source>
        <strain evidence="1 2">CBS 309.79</strain>
    </source>
</reference>
<sequence length="398" mass="44766">MNNPLTQQCSAALHQQLRTLPEPQVNAFLEDTISDLDDLVGSFQAIQTGIAPVRTFLTEASSELVWLSHSFKTIQKGRKLPIDLLPNILIAAITFEPSGSSGQPPTAKEWQKRIELTTVCKTWHKMGLRYPVFLDGVVLRPSCKRLARMLPRWGEYPTFPVVAAFFFDYLVSGNPSSCKETLFKSLSTSHPPDTRLRLPLCVGVYESAVYEYQPFYPDLLARCAQWLSNPAMFEAQHLILRYESAGIYIHLLDHNICENYEDADWMSRHTVDSAEVHFAVDLPLLSHTQSDQKTTLLEYISLPHVNSMSLAIWDCTDQELPVAVWTGVSGKTRQHNQASVDRGPILALIDFLDIDQEHVDMALPNLDALLFGHTALNVDHYDGDEDEHYEAYDHGGGG</sequence>
<name>A0A5C3QMZ7_9AGAR</name>
<organism evidence="1 2">
    <name type="scientific">Pterulicium gracile</name>
    <dbReference type="NCBI Taxonomy" id="1884261"/>
    <lineage>
        <taxon>Eukaryota</taxon>
        <taxon>Fungi</taxon>
        <taxon>Dikarya</taxon>
        <taxon>Basidiomycota</taxon>
        <taxon>Agaricomycotina</taxon>
        <taxon>Agaricomycetes</taxon>
        <taxon>Agaricomycetidae</taxon>
        <taxon>Agaricales</taxon>
        <taxon>Pleurotineae</taxon>
        <taxon>Pterulaceae</taxon>
        <taxon>Pterulicium</taxon>
    </lineage>
</organism>
<protein>
    <submittedName>
        <fullName evidence="1">Uncharacterized protein</fullName>
    </submittedName>
</protein>
<proteinExistence type="predicted"/>
<accession>A0A5C3QMZ7</accession>
<gene>
    <name evidence="1" type="ORF">BDV98DRAFT_592359</name>
</gene>
<dbReference type="Proteomes" id="UP000305067">
    <property type="component" value="Unassembled WGS sequence"/>
</dbReference>